<feature type="transmembrane region" description="Helical" evidence="7">
    <location>
        <begin position="317"/>
        <end position="339"/>
    </location>
</feature>
<evidence type="ECO:0000256" key="2">
    <source>
        <dbReference type="ARBA" id="ARBA00022448"/>
    </source>
</evidence>
<dbReference type="Pfam" id="PF07690">
    <property type="entry name" value="MFS_1"/>
    <property type="match status" value="1"/>
</dbReference>
<feature type="transmembrane region" description="Helical" evidence="7">
    <location>
        <begin position="210"/>
        <end position="233"/>
    </location>
</feature>
<dbReference type="EMBL" id="JABCIY010000150">
    <property type="protein sequence ID" value="KAF7192078.1"/>
    <property type="molecule type" value="Genomic_DNA"/>
</dbReference>
<organism evidence="8 9">
    <name type="scientific">Pseudocercospora fuligena</name>
    <dbReference type="NCBI Taxonomy" id="685502"/>
    <lineage>
        <taxon>Eukaryota</taxon>
        <taxon>Fungi</taxon>
        <taxon>Dikarya</taxon>
        <taxon>Ascomycota</taxon>
        <taxon>Pezizomycotina</taxon>
        <taxon>Dothideomycetes</taxon>
        <taxon>Dothideomycetidae</taxon>
        <taxon>Mycosphaerellales</taxon>
        <taxon>Mycosphaerellaceae</taxon>
        <taxon>Pseudocercospora</taxon>
    </lineage>
</organism>
<dbReference type="Gene3D" id="1.20.1250.20">
    <property type="entry name" value="MFS general substrate transporter like domains"/>
    <property type="match status" value="2"/>
</dbReference>
<proteinExistence type="predicted"/>
<dbReference type="InterPro" id="IPR036259">
    <property type="entry name" value="MFS_trans_sf"/>
</dbReference>
<keyword evidence="2" id="KW-0813">Transport</keyword>
<evidence type="ECO:0000256" key="7">
    <source>
        <dbReference type="SAM" id="Phobius"/>
    </source>
</evidence>
<reference evidence="8" key="1">
    <citation type="submission" date="2020-04" db="EMBL/GenBank/DDBJ databases">
        <title>Draft genome resource of the tomato pathogen Pseudocercospora fuligena.</title>
        <authorList>
            <person name="Zaccaron A."/>
        </authorList>
    </citation>
    <scope>NUCLEOTIDE SEQUENCE</scope>
    <source>
        <strain evidence="8">PF001</strain>
    </source>
</reference>
<keyword evidence="4 7" id="KW-1133">Transmembrane helix</keyword>
<evidence type="ECO:0000313" key="9">
    <source>
        <dbReference type="Proteomes" id="UP000660729"/>
    </source>
</evidence>
<dbReference type="PANTHER" id="PTHR43791:SF39">
    <property type="entry name" value="TRANSPORTER LIZ1_SEO1, PUTATIVE (AFU_ORTHOLOGUE AFUA_3G00980)-RELATED"/>
    <property type="match status" value="1"/>
</dbReference>
<dbReference type="AlphaFoldDB" id="A0A8H6RJ58"/>
<feature type="transmembrane region" description="Helical" evidence="7">
    <location>
        <begin position="165"/>
        <end position="190"/>
    </location>
</feature>
<evidence type="ECO:0000256" key="4">
    <source>
        <dbReference type="ARBA" id="ARBA00022989"/>
    </source>
</evidence>
<comment type="caution">
    <text evidence="8">The sequence shown here is derived from an EMBL/GenBank/DDBJ whole genome shotgun (WGS) entry which is preliminary data.</text>
</comment>
<name>A0A8H6RJ58_9PEZI</name>
<feature type="region of interest" description="Disordered" evidence="6">
    <location>
        <begin position="1"/>
        <end position="30"/>
    </location>
</feature>
<feature type="transmembrane region" description="Helical" evidence="7">
    <location>
        <begin position="351"/>
        <end position="369"/>
    </location>
</feature>
<protein>
    <submittedName>
        <fullName evidence="8">MFS transporter PfmaC</fullName>
    </submittedName>
</protein>
<dbReference type="GO" id="GO:0022857">
    <property type="term" value="F:transmembrane transporter activity"/>
    <property type="evidence" value="ECO:0007669"/>
    <property type="project" value="InterPro"/>
</dbReference>
<dbReference type="Proteomes" id="UP000660729">
    <property type="component" value="Unassembled WGS sequence"/>
</dbReference>
<dbReference type="FunFam" id="1.20.1250.20:FF:000386">
    <property type="entry name" value="MFS general substrate transporter"/>
    <property type="match status" value="1"/>
</dbReference>
<dbReference type="PANTHER" id="PTHR43791">
    <property type="entry name" value="PERMEASE-RELATED"/>
    <property type="match status" value="1"/>
</dbReference>
<dbReference type="OrthoDB" id="3639251at2759"/>
<keyword evidence="3 7" id="KW-0812">Transmembrane</keyword>
<comment type="subcellular location">
    <subcellularLocation>
        <location evidence="1">Membrane</location>
        <topology evidence="1">Multi-pass membrane protein</topology>
    </subcellularLocation>
</comment>
<feature type="transmembrane region" description="Helical" evidence="7">
    <location>
        <begin position="276"/>
        <end position="297"/>
    </location>
</feature>
<sequence>MASSPPLEKRFDIDSRPADSDLESDGVRNAGIEASEKPKVPWWSYIWDYEPGRSKEETAFVQRLDISVLIILSLGYFIKNLDQTNIANAFVSGMKEDLSMNSNQINLVDTAWTVGYVVGQIPSQIILTKVRPSIWIPSCEMVWTVLTFCLAAAKTSNHVIAIRFFVGLLESIFYPAAHFILGSCALASMFSGYLQAGAYKGLNGVHGKAGWQWLFIMDGIISAPIAIAGLFLIPDLPENSRAFYLRKDQIALAQKRMDDIGRAPRKRLGRSAWKRIFGRWHVYLLIVLYVIFINTGPSSSINPMSLWLKASGYSVELINIIPTSQSAVQAVTTVLFAIFSDYFRNRPAMMSVSTFFGLFCSAVLAAWAVPSGLKWFAFLMYRASVAYGPMSMSWANEICGADAEERTIVLGLMNSFGYAFNAWLPLLTYPQVDSPKFTNGFIWSSAAFAAQFGITWLVWFMQRRDLRRKVALTAEAVRDM</sequence>
<dbReference type="GO" id="GO:0016020">
    <property type="term" value="C:membrane"/>
    <property type="evidence" value="ECO:0007669"/>
    <property type="project" value="UniProtKB-SubCell"/>
</dbReference>
<keyword evidence="5 7" id="KW-0472">Membrane</keyword>
<feature type="compositionally biased region" description="Basic and acidic residues" evidence="6">
    <location>
        <begin position="7"/>
        <end position="19"/>
    </location>
</feature>
<accession>A0A8H6RJ58</accession>
<gene>
    <name evidence="8" type="ORF">HII31_06464</name>
</gene>
<evidence type="ECO:0000256" key="1">
    <source>
        <dbReference type="ARBA" id="ARBA00004141"/>
    </source>
</evidence>
<evidence type="ECO:0000256" key="6">
    <source>
        <dbReference type="SAM" id="MobiDB-lite"/>
    </source>
</evidence>
<dbReference type="SUPFAM" id="SSF103473">
    <property type="entry name" value="MFS general substrate transporter"/>
    <property type="match status" value="1"/>
</dbReference>
<keyword evidence="9" id="KW-1185">Reference proteome</keyword>
<dbReference type="InterPro" id="IPR011701">
    <property type="entry name" value="MFS"/>
</dbReference>
<feature type="transmembrane region" description="Helical" evidence="7">
    <location>
        <begin position="441"/>
        <end position="460"/>
    </location>
</feature>
<evidence type="ECO:0000256" key="3">
    <source>
        <dbReference type="ARBA" id="ARBA00022692"/>
    </source>
</evidence>
<evidence type="ECO:0000313" key="8">
    <source>
        <dbReference type="EMBL" id="KAF7192078.1"/>
    </source>
</evidence>
<evidence type="ECO:0000256" key="5">
    <source>
        <dbReference type="ARBA" id="ARBA00023136"/>
    </source>
</evidence>